<dbReference type="UniPathway" id="UPA00394">
    <property type="reaction ID" value="UER00650"/>
</dbReference>
<feature type="non-terminal residue" evidence="5">
    <location>
        <position position="198"/>
    </location>
</feature>
<protein>
    <recommendedName>
        <fullName evidence="2">factor independent urate hydroxylase</fullName>
        <ecNumber evidence="2">1.7.3.3</ecNumber>
    </recommendedName>
</protein>
<reference evidence="5 6" key="1">
    <citation type="submission" date="2014-04" db="EMBL/GenBank/DDBJ databases">
        <authorList>
            <consortium name="DOE Joint Genome Institute"/>
            <person name="Kuo A."/>
            <person name="Ruytinx J."/>
            <person name="Rineau F."/>
            <person name="Colpaert J."/>
            <person name="Kohler A."/>
            <person name="Nagy L.G."/>
            <person name="Floudas D."/>
            <person name="Copeland A."/>
            <person name="Barry K.W."/>
            <person name="Cichocki N."/>
            <person name="Veneault-Fourrey C."/>
            <person name="LaButti K."/>
            <person name="Lindquist E.A."/>
            <person name="Lipzen A."/>
            <person name="Lundell T."/>
            <person name="Morin E."/>
            <person name="Murat C."/>
            <person name="Sun H."/>
            <person name="Tunlid A."/>
            <person name="Henrissat B."/>
            <person name="Grigoriev I.V."/>
            <person name="Hibbett D.S."/>
            <person name="Martin F."/>
            <person name="Nordberg H.P."/>
            <person name="Cantor M.N."/>
            <person name="Hua S.X."/>
        </authorList>
    </citation>
    <scope>NUCLEOTIDE SEQUENCE [LARGE SCALE GENOMIC DNA]</scope>
    <source>
        <strain evidence="5 6">UH-Slu-Lm8-n1</strain>
    </source>
</reference>
<dbReference type="GO" id="GO:0004846">
    <property type="term" value="F:urate oxidase activity"/>
    <property type="evidence" value="ECO:0007669"/>
    <property type="project" value="UniProtKB-EC"/>
</dbReference>
<gene>
    <name evidence="5" type="ORF">CY34DRAFT_813965</name>
</gene>
<evidence type="ECO:0000256" key="4">
    <source>
        <dbReference type="ARBA" id="ARBA00023002"/>
    </source>
</evidence>
<dbReference type="STRING" id="930992.A0A0D0AFH1"/>
<dbReference type="Proteomes" id="UP000054485">
    <property type="component" value="Unassembled WGS sequence"/>
</dbReference>
<dbReference type="InParanoid" id="A0A0D0AFH1"/>
<dbReference type="Gene3D" id="3.10.270.10">
    <property type="entry name" value="Urate Oxidase"/>
    <property type="match status" value="1"/>
</dbReference>
<dbReference type="SUPFAM" id="SSF55620">
    <property type="entry name" value="Tetrahydrobiopterin biosynthesis enzymes-like"/>
    <property type="match status" value="1"/>
</dbReference>
<keyword evidence="6" id="KW-1185">Reference proteome</keyword>
<dbReference type="AlphaFoldDB" id="A0A0D0AFH1"/>
<dbReference type="HOGENOM" id="CLU_1381093_0_0_1"/>
<reference evidence="6" key="2">
    <citation type="submission" date="2015-01" db="EMBL/GenBank/DDBJ databases">
        <title>Evolutionary Origins and Diversification of the Mycorrhizal Mutualists.</title>
        <authorList>
            <consortium name="DOE Joint Genome Institute"/>
            <consortium name="Mycorrhizal Genomics Consortium"/>
            <person name="Kohler A."/>
            <person name="Kuo A."/>
            <person name="Nagy L.G."/>
            <person name="Floudas D."/>
            <person name="Copeland A."/>
            <person name="Barry K.W."/>
            <person name="Cichocki N."/>
            <person name="Veneault-Fourrey C."/>
            <person name="LaButti K."/>
            <person name="Lindquist E.A."/>
            <person name="Lipzen A."/>
            <person name="Lundell T."/>
            <person name="Morin E."/>
            <person name="Murat C."/>
            <person name="Riley R."/>
            <person name="Ohm R."/>
            <person name="Sun H."/>
            <person name="Tunlid A."/>
            <person name="Henrissat B."/>
            <person name="Grigoriev I.V."/>
            <person name="Hibbett D.S."/>
            <person name="Martin F."/>
        </authorList>
    </citation>
    <scope>NUCLEOTIDE SEQUENCE [LARGE SCALE GENOMIC DNA]</scope>
    <source>
        <strain evidence="6">UH-Slu-Lm8-n1</strain>
    </source>
</reference>
<dbReference type="InterPro" id="IPR002042">
    <property type="entry name" value="Uricase"/>
</dbReference>
<evidence type="ECO:0000256" key="3">
    <source>
        <dbReference type="ARBA" id="ARBA00022631"/>
    </source>
</evidence>
<dbReference type="EC" id="1.7.3.3" evidence="2"/>
<dbReference type="EMBL" id="KN836068">
    <property type="protein sequence ID" value="KIK32947.1"/>
    <property type="molecule type" value="Genomic_DNA"/>
</dbReference>
<dbReference type="Pfam" id="PF01014">
    <property type="entry name" value="Uricase"/>
    <property type="match status" value="1"/>
</dbReference>
<dbReference type="GO" id="GO:0006144">
    <property type="term" value="P:purine nucleobase metabolic process"/>
    <property type="evidence" value="ECO:0007669"/>
    <property type="project" value="UniProtKB-KW"/>
</dbReference>
<evidence type="ECO:0000256" key="2">
    <source>
        <dbReference type="ARBA" id="ARBA00012598"/>
    </source>
</evidence>
<dbReference type="GO" id="GO:0019628">
    <property type="term" value="P:urate catabolic process"/>
    <property type="evidence" value="ECO:0007669"/>
    <property type="project" value="UniProtKB-UniPathway"/>
</dbReference>
<name>A0A0D0AFH1_9AGAM</name>
<evidence type="ECO:0000313" key="5">
    <source>
        <dbReference type="EMBL" id="KIK32947.1"/>
    </source>
</evidence>
<organism evidence="5 6">
    <name type="scientific">Suillus luteus UH-Slu-Lm8-n1</name>
    <dbReference type="NCBI Taxonomy" id="930992"/>
    <lineage>
        <taxon>Eukaryota</taxon>
        <taxon>Fungi</taxon>
        <taxon>Dikarya</taxon>
        <taxon>Basidiomycota</taxon>
        <taxon>Agaricomycotina</taxon>
        <taxon>Agaricomycetes</taxon>
        <taxon>Agaricomycetidae</taxon>
        <taxon>Boletales</taxon>
        <taxon>Suillineae</taxon>
        <taxon>Suillaceae</taxon>
        <taxon>Suillus</taxon>
    </lineage>
</organism>
<accession>A0A0D0AFH1</accession>
<comment type="pathway">
    <text evidence="1">Purine metabolism; urate degradation; (S)-allantoin from urate: step 1/3.</text>
</comment>
<keyword evidence="3" id="KW-0659">Purine metabolism</keyword>
<proteinExistence type="predicted"/>
<sequence length="198" mass="22706">LATDLAKISPHILSPERFALHLGTYLVSKYAHIHRAFITLEKLRWSRITLSGNVDPHPHSSLRDGNDQTVEVENLILFMIIEDPVLIRSIYHRSPIHMGESSPMTLQSIPRFHLQSDIDHLLLGTTVIDANGRCTQCYDGAGPTDVCMDHRASGLVRSLWLHLLQTIRKYFMGSRTWPSTYSREAMFCLSIYWPYGRY</sequence>
<evidence type="ECO:0000313" key="6">
    <source>
        <dbReference type="Proteomes" id="UP000054485"/>
    </source>
</evidence>
<keyword evidence="4" id="KW-0560">Oxidoreductase</keyword>
<evidence type="ECO:0000256" key="1">
    <source>
        <dbReference type="ARBA" id="ARBA00004831"/>
    </source>
</evidence>
<dbReference type="OrthoDB" id="2695860at2759"/>